<dbReference type="EMBL" id="CAUYUJ010019183">
    <property type="protein sequence ID" value="CAK0889236.1"/>
    <property type="molecule type" value="Genomic_DNA"/>
</dbReference>
<feature type="region of interest" description="Disordered" evidence="1">
    <location>
        <begin position="1991"/>
        <end position="2010"/>
    </location>
</feature>
<feature type="compositionally biased region" description="Low complexity" evidence="1">
    <location>
        <begin position="1705"/>
        <end position="1723"/>
    </location>
</feature>
<keyword evidence="3" id="KW-1185">Reference proteome</keyword>
<name>A0ABN9WUL4_9DINO</name>
<feature type="region of interest" description="Disordered" evidence="1">
    <location>
        <begin position="1085"/>
        <end position="1104"/>
    </location>
</feature>
<feature type="non-terminal residue" evidence="2">
    <location>
        <position position="2121"/>
    </location>
</feature>
<organism evidence="2 3">
    <name type="scientific">Prorocentrum cordatum</name>
    <dbReference type="NCBI Taxonomy" id="2364126"/>
    <lineage>
        <taxon>Eukaryota</taxon>
        <taxon>Sar</taxon>
        <taxon>Alveolata</taxon>
        <taxon>Dinophyceae</taxon>
        <taxon>Prorocentrales</taxon>
        <taxon>Prorocentraceae</taxon>
        <taxon>Prorocentrum</taxon>
    </lineage>
</organism>
<protein>
    <recommendedName>
        <fullName evidence="4">Calmodulin</fullName>
    </recommendedName>
</protein>
<proteinExistence type="predicted"/>
<dbReference type="Proteomes" id="UP001189429">
    <property type="component" value="Unassembled WGS sequence"/>
</dbReference>
<feature type="compositionally biased region" description="Basic residues" evidence="1">
    <location>
        <begin position="1724"/>
        <end position="1738"/>
    </location>
</feature>
<feature type="region of interest" description="Disordered" evidence="1">
    <location>
        <begin position="1635"/>
        <end position="1738"/>
    </location>
</feature>
<feature type="non-terminal residue" evidence="2">
    <location>
        <position position="1"/>
    </location>
</feature>
<accession>A0ABN9WUL4</accession>
<sequence length="2121" mass="229248">EASPLPAPGVAAGIQVPLADCLEAAWDAREAARACPSPCHQCPVCDEDCGPRPSPAWEATVYVGVLLASELLRGGLSLAAAAARLSCRGRVWQPALDGDLHVNVQHPMRADSPDQRGRQIWRAGPRHVISVSDEILHWCDEPVARLAPKRIVVALSSRGHEHRAVLTSDFEVYVEDRVAGNTDIRNWRKEGGPGATPLDAPPGLRRYDFAATPMVAQLARAFALRAAKTAELGRGLGEGVPAAIGGSAAAAAAPAPAAAGGAACARAAGGGLAGMTALAAAAPAADGYRLAAPCADGHNNKLVSSRLFVNDGDEQCFFTEMQSDREFTVCLALSEWISKQLVAESAALTRARVGPAKQVRDRSRGLVLAPQLPLAGAAHVDNYLVAGPQRAEVQSAGRRVERGPSSLGFVAHEQPAPLAAGAGTLTAIALQVADARQREGPNGDFLMGLTYLEPTSVSTATLWGYPQTAGAFADWCAGLPLDWSSSDPLDMIVVTYADYVYLRGHSGDGASRELATALMRGFTCYLGSSEYGRLTAVQGASLIAAGAVGEGLAALLLYPSEMGQPAWAGLWELTVAIDTVVRVAPAMGAALPQIFLQGAPLPELCPTCRGQQSLQAPAAPAGPFGVEPNCPLVEPLVCPRPTEGPFESGLSLGPFWTAAAPGEPLRPVAAEQGFWNRGALGSRVRVSYSDDDVDHERYLVWPSRRVDDGIAQQESVWRVLSPDDDLWRERLDGGDPEHAPSGAVPVPSSGCPHIAGRRLCRFRARPTLDRLAQLAKGCRDIESALGQEPSDWPQSVMTETGELLGLGTVMGAPARELPALGDIGADDEMIWMLMEPGGGKALGEDVKMSGSDVMLGGHGLKVFGTEVRRVARAKVSDAPRGEQLTRIRRALGTDTPPGEPAGEDGVQKHLGLGDRAAEATAGSGEALGGHTVEDVRTLALDYDGHGERHKERRSVVSEIRAESYADDSIEGPVSVVYLAKAMYRSGGDPMRWLAEWSRVLCHALLLAGGYDQLSLGGLRSMERLARRIQVITDAHAVPGAPANWRMARYLTGETGPSDAVAPELRSFGAKKAKEDAEFLNAPVRGLTGAGRAPHDKRGDSPTSGVDCAGLSGLLPQAGARDIFPLPLQEEVEGVLGAGHRGGRERRRLLHVKVLNEAISSINWLAGASVGSSTPLLSDMQLDVIKRTDGQVYDIVQPMRGEQLQPPYSALRELKRGRSPYLGGPPEDLLAPYRPGLPSLPDSISEAPQLRELLRGRARQFVEGQGERMLRDLDGVKEMLARCPRDVEFSVGVADVKDAFHRMRLPAWMKRLLGLPSLRAGDVGIHGGRLDGEVLGFDDLIYPIPEALPMGCTWGLRLCQSVTELRCQFAPAIAGSAPLSDLGKPLVLKIVCGTEQVEHYVYVDNMGVLGQNGERVSNSLDELVRAFEAVGLKVHGREVRSDGIEVLGAVLDGQRLQTRPSLKRVWRVRQALVGVLQMRAVRGHDLRVLLGHCAYLGLVRRPVLLVFHACYRLVSKMQEECAPLWKSCREELEAFKGLLPVIVSDWWLPYNRWVQCSDASETGYGISGSYWDLESLNAKAGEAKLCVDEGEKWLIETTLPEGDYELDPDFSEVLLVDNPGVALALARSRGRLLLRSQPPIEQPQERRARVLTREAARPPASAALQNQIGGQRPAEAKGQATPSLEGAGADASCDARRRTTGKRGRSAVPSSSGTTSESEAATAAKRQRTLGRRVKRRHAAVSRAIEDGVPIGRYLESSTATPKVRAQHHRVLEQMKDRCGRQVLFEMPSETLDVCMVHYFTTLYLEGEQASTGMYVAAAVNHFFPKYGRLGASALPRMWKALKGWKKLTPGRARMPEPLIIWRALMHGLALRNQRMMAVFLALAVSTYLRPSSLFRLRPGEIVKLGGGCRFWGLLMHPQERATPDKVGEFDLSVKLDSSWLLWLGPVLEELQRQDPRKPAWQFDYPQLLREMRSTCDTLQLGRITPYQARHSGASIDRASNERSQAEAQRRGGWRQLKNMARHEKSARLGHREQQRTAVMVAYGEQCLCELEPALLWGRAVILIGDELTSVGQQLASHGVPGWLWQASVLSDCVLGAGLVGFERMFGRFWGSRGGRQERMFQ</sequence>
<evidence type="ECO:0008006" key="4">
    <source>
        <dbReference type="Google" id="ProtNLM"/>
    </source>
</evidence>
<evidence type="ECO:0000313" key="2">
    <source>
        <dbReference type="EMBL" id="CAK0889236.1"/>
    </source>
</evidence>
<feature type="compositionally biased region" description="Basic and acidic residues" evidence="1">
    <location>
        <begin position="1642"/>
        <end position="1655"/>
    </location>
</feature>
<gene>
    <name evidence="2" type="ORF">PCOR1329_LOCUS69831</name>
</gene>
<evidence type="ECO:0000256" key="1">
    <source>
        <dbReference type="SAM" id="MobiDB-lite"/>
    </source>
</evidence>
<reference evidence="2" key="1">
    <citation type="submission" date="2023-10" db="EMBL/GenBank/DDBJ databases">
        <authorList>
            <person name="Chen Y."/>
            <person name="Shah S."/>
            <person name="Dougan E. K."/>
            <person name="Thang M."/>
            <person name="Chan C."/>
        </authorList>
    </citation>
    <scope>NUCLEOTIDE SEQUENCE [LARGE SCALE GENOMIC DNA]</scope>
</reference>
<feature type="compositionally biased region" description="Basic and acidic residues" evidence="1">
    <location>
        <begin position="1998"/>
        <end position="2009"/>
    </location>
</feature>
<dbReference type="InterPro" id="IPR011010">
    <property type="entry name" value="DNA_brk_join_enz"/>
</dbReference>
<comment type="caution">
    <text evidence="2">The sequence shown here is derived from an EMBL/GenBank/DDBJ whole genome shotgun (WGS) entry which is preliminary data.</text>
</comment>
<evidence type="ECO:0000313" key="3">
    <source>
        <dbReference type="Proteomes" id="UP001189429"/>
    </source>
</evidence>
<dbReference type="SUPFAM" id="SSF56349">
    <property type="entry name" value="DNA breaking-rejoining enzymes"/>
    <property type="match status" value="1"/>
</dbReference>